<dbReference type="AlphaFoldDB" id="A0A9N8EQN0"/>
<evidence type="ECO:0000256" key="3">
    <source>
        <dbReference type="ARBA" id="ARBA00022525"/>
    </source>
</evidence>
<dbReference type="CDD" id="cd22778">
    <property type="entry name" value="DPBB_CEPL-like"/>
    <property type="match status" value="1"/>
</dbReference>
<evidence type="ECO:0000313" key="9">
    <source>
        <dbReference type="Proteomes" id="UP001153069"/>
    </source>
</evidence>
<evidence type="ECO:0000259" key="7">
    <source>
        <dbReference type="Pfam" id="PF01079"/>
    </source>
</evidence>
<dbReference type="InterPro" id="IPR036908">
    <property type="entry name" value="RlpA-like_sf"/>
</dbReference>
<feature type="region of interest" description="Disordered" evidence="4">
    <location>
        <begin position="150"/>
        <end position="224"/>
    </location>
</feature>
<proteinExistence type="inferred from homology"/>
<feature type="compositionally biased region" description="Pro residues" evidence="4">
    <location>
        <begin position="156"/>
        <end position="169"/>
    </location>
</feature>
<comment type="caution">
    <text evidence="8">The sequence shown here is derived from an EMBL/GenBank/DDBJ whole genome shotgun (WGS) entry which is preliminary data.</text>
</comment>
<organism evidence="8 9">
    <name type="scientific">Seminavis robusta</name>
    <dbReference type="NCBI Taxonomy" id="568900"/>
    <lineage>
        <taxon>Eukaryota</taxon>
        <taxon>Sar</taxon>
        <taxon>Stramenopiles</taxon>
        <taxon>Ochrophyta</taxon>
        <taxon>Bacillariophyta</taxon>
        <taxon>Bacillariophyceae</taxon>
        <taxon>Bacillariophycidae</taxon>
        <taxon>Naviculales</taxon>
        <taxon>Naviculaceae</taxon>
        <taxon>Seminavis</taxon>
    </lineage>
</organism>
<dbReference type="EMBL" id="CAICTM010001404">
    <property type="protein sequence ID" value="CAB9523349.1"/>
    <property type="molecule type" value="Genomic_DNA"/>
</dbReference>
<name>A0A9N8EQN0_9STRA</name>
<dbReference type="SUPFAM" id="SSF50685">
    <property type="entry name" value="Barwin-like endoglucanases"/>
    <property type="match status" value="1"/>
</dbReference>
<feature type="transmembrane region" description="Helical" evidence="5">
    <location>
        <begin position="432"/>
        <end position="464"/>
    </location>
</feature>
<dbReference type="GO" id="GO:0005576">
    <property type="term" value="C:extracellular region"/>
    <property type="evidence" value="ECO:0007669"/>
    <property type="project" value="UniProtKB-SubCell"/>
</dbReference>
<dbReference type="PANTHER" id="PTHR11889:SF31">
    <property type="entry name" value="PROTEIN HEDGEHOG"/>
    <property type="match status" value="1"/>
</dbReference>
<feature type="chain" id="PRO_5040239406" evidence="6">
    <location>
        <begin position="27"/>
        <end position="473"/>
    </location>
</feature>
<dbReference type="InterPro" id="IPR010829">
    <property type="entry name" value="Cerato-platanin"/>
</dbReference>
<keyword evidence="5" id="KW-1133">Transmembrane helix</keyword>
<feature type="compositionally biased region" description="Gly residues" evidence="4">
    <location>
        <begin position="182"/>
        <end position="192"/>
    </location>
</feature>
<evidence type="ECO:0000313" key="8">
    <source>
        <dbReference type="EMBL" id="CAB9523349.1"/>
    </source>
</evidence>
<dbReference type="Pfam" id="PF07249">
    <property type="entry name" value="Cerato-platanin"/>
    <property type="match status" value="1"/>
</dbReference>
<sequence length="473" mass="49124">MMFAHCFSSGLAILLITSPLVANAQTAYITYHNYYEGQSTGTISCSDGANGLQQQFGYYTIDPMFPYVSATSNIVWNSPNCGNCYELQAGGNTVYVTAIDQCGAGPAGELHFDMAQLAFVELLGDAGIAAGSGYATYRAVDGSNCVGNSGSGGPAPVTPAPVTPAPVTPAPVTGSPVPAPPTGGGGSSGGSDGDSEGNGDSSSPNPPNCLSGHDIVTVQGKGPTRMQDLSIGDMVANGKGRFEPVYAFAHLDLNTSTEFLAIHTTPILSDQVSNGAPPLEVTGEHLLLKVSNDGGYQYVPAQSVHVGDMLSGTGTGDERIRVTKIGSVHREGLFAPLTASGTLAVNGVAISCYVSLQGGDSGSFKLASGTKTGLSQHSVAHMLLSPIRLLCMGLPEACGDENLSSGYPWFVRIGFLLIDWMDRHSIFIQVPLFAFGVTICAMSLLLEIVLLSKWGWVGLSLFYLGSMRLSKST</sequence>
<reference evidence="8" key="1">
    <citation type="submission" date="2020-06" db="EMBL/GenBank/DDBJ databases">
        <authorList>
            <consortium name="Plant Systems Biology data submission"/>
        </authorList>
    </citation>
    <scope>NUCLEOTIDE SEQUENCE</scope>
    <source>
        <strain evidence="8">D6</strain>
    </source>
</reference>
<feature type="domain" description="Hedgehog protein Hint" evidence="7">
    <location>
        <begin position="208"/>
        <end position="355"/>
    </location>
</feature>
<accession>A0A9N8EQN0</accession>
<dbReference type="InterPro" id="IPR001767">
    <property type="entry name" value="Hedgehog_Hint"/>
</dbReference>
<keyword evidence="9" id="KW-1185">Reference proteome</keyword>
<dbReference type="OrthoDB" id="2141677at2759"/>
<feature type="signal peptide" evidence="6">
    <location>
        <begin position="1"/>
        <end position="26"/>
    </location>
</feature>
<protein>
    <submittedName>
        <fullName evidence="8">Desert hedgehog protein</fullName>
    </submittedName>
</protein>
<dbReference type="Pfam" id="PF01079">
    <property type="entry name" value="Hint"/>
    <property type="match status" value="1"/>
</dbReference>
<evidence type="ECO:0000256" key="6">
    <source>
        <dbReference type="SAM" id="SignalP"/>
    </source>
</evidence>
<gene>
    <name evidence="8" type="ORF">SEMRO_1406_G269960.1</name>
</gene>
<dbReference type="Gene3D" id="2.40.40.10">
    <property type="entry name" value="RlpA-like domain"/>
    <property type="match status" value="1"/>
</dbReference>
<keyword evidence="5" id="KW-0472">Membrane</keyword>
<evidence type="ECO:0000256" key="2">
    <source>
        <dbReference type="ARBA" id="ARBA00010421"/>
    </source>
</evidence>
<dbReference type="SUPFAM" id="SSF51294">
    <property type="entry name" value="Hedgehog/intein (Hint) domain"/>
    <property type="match status" value="1"/>
</dbReference>
<keyword evidence="5" id="KW-0812">Transmembrane</keyword>
<dbReference type="Gene3D" id="2.170.16.10">
    <property type="entry name" value="Hedgehog/Intein (Hint) domain"/>
    <property type="match status" value="1"/>
</dbReference>
<dbReference type="InterPro" id="IPR036844">
    <property type="entry name" value="Hint_dom_sf"/>
</dbReference>
<evidence type="ECO:0000256" key="4">
    <source>
        <dbReference type="SAM" id="MobiDB-lite"/>
    </source>
</evidence>
<comment type="similarity">
    <text evidence="2">Belongs to the cerato-platanin family.</text>
</comment>
<keyword evidence="6" id="KW-0732">Signal</keyword>
<dbReference type="Proteomes" id="UP001153069">
    <property type="component" value="Unassembled WGS sequence"/>
</dbReference>
<dbReference type="GO" id="GO:0016540">
    <property type="term" value="P:protein autoprocessing"/>
    <property type="evidence" value="ECO:0007669"/>
    <property type="project" value="InterPro"/>
</dbReference>
<comment type="subcellular location">
    <subcellularLocation>
        <location evidence="1">Secreted</location>
    </subcellularLocation>
</comment>
<dbReference type="PANTHER" id="PTHR11889">
    <property type="entry name" value="HEDGEHOG"/>
    <property type="match status" value="1"/>
</dbReference>
<evidence type="ECO:0000256" key="1">
    <source>
        <dbReference type="ARBA" id="ARBA00004613"/>
    </source>
</evidence>
<keyword evidence="3" id="KW-0964">Secreted</keyword>
<dbReference type="InterPro" id="IPR050387">
    <property type="entry name" value="Hedgehog_Signaling"/>
</dbReference>
<evidence type="ECO:0000256" key="5">
    <source>
        <dbReference type="SAM" id="Phobius"/>
    </source>
</evidence>